<dbReference type="SUPFAM" id="SSF52922">
    <property type="entry name" value="TK C-terminal domain-like"/>
    <property type="match status" value="1"/>
</dbReference>
<accession>A0A3P3XF77</accession>
<dbReference type="InterPro" id="IPR033248">
    <property type="entry name" value="Transketolase_C"/>
</dbReference>
<dbReference type="EMBL" id="FWDM01000001">
    <property type="protein sequence ID" value="SLM09740.1"/>
    <property type="molecule type" value="Genomic_DNA"/>
</dbReference>
<keyword evidence="5" id="KW-0808">Transferase</keyword>
<evidence type="ECO:0000313" key="5">
    <source>
        <dbReference type="EMBL" id="SLM09740.1"/>
    </source>
</evidence>
<protein>
    <submittedName>
        <fullName evidence="5">Putative transketolase C-terminal section</fullName>
        <ecNumber evidence="5">2.2.1.1</ecNumber>
    </submittedName>
</protein>
<keyword evidence="3" id="KW-0786">Thiamine pyrophosphate</keyword>
<dbReference type="InterPro" id="IPR005475">
    <property type="entry name" value="Transketolase-like_Pyr-bd"/>
</dbReference>
<dbReference type="Gene3D" id="3.40.50.920">
    <property type="match status" value="1"/>
</dbReference>
<dbReference type="SMART" id="SM00861">
    <property type="entry name" value="Transket_pyr"/>
    <property type="match status" value="1"/>
</dbReference>
<dbReference type="EC" id="2.2.1.1" evidence="5"/>
<name>A0A3P3XF77_9SPIR</name>
<comment type="cofactor">
    <cofactor evidence="1">
        <name>thiamine diphosphate</name>
        <dbReference type="ChEBI" id="CHEBI:58937"/>
    </cofactor>
</comment>
<feature type="domain" description="Transketolase-like pyrimidine-binding" evidence="4">
    <location>
        <begin position="5"/>
        <end position="170"/>
    </location>
</feature>
<comment type="similarity">
    <text evidence="2">Belongs to the transketolase family.</text>
</comment>
<dbReference type="GO" id="GO:0004802">
    <property type="term" value="F:transketolase activity"/>
    <property type="evidence" value="ECO:0007669"/>
    <property type="project" value="UniProtKB-EC"/>
</dbReference>
<dbReference type="PANTHER" id="PTHR43825:SF1">
    <property type="entry name" value="TRANSKETOLASE-LIKE PYRIMIDINE-BINDING DOMAIN-CONTAINING PROTEIN"/>
    <property type="match status" value="1"/>
</dbReference>
<dbReference type="InterPro" id="IPR009014">
    <property type="entry name" value="Transketo_C/PFOR_II"/>
</dbReference>
<evidence type="ECO:0000256" key="1">
    <source>
        <dbReference type="ARBA" id="ARBA00001964"/>
    </source>
</evidence>
<dbReference type="InterPro" id="IPR051157">
    <property type="entry name" value="PDH/Transketolase"/>
</dbReference>
<dbReference type="CDD" id="cd07033">
    <property type="entry name" value="TPP_PYR_DXS_TK_like"/>
    <property type="match status" value="1"/>
</dbReference>
<dbReference type="Pfam" id="PF02779">
    <property type="entry name" value="Transket_pyr"/>
    <property type="match status" value="1"/>
</dbReference>
<gene>
    <name evidence="5" type="ORF">SPIROBIBN47_10035</name>
</gene>
<organism evidence="5">
    <name type="scientific">uncultured spirochete</name>
    <dbReference type="NCBI Taxonomy" id="156406"/>
    <lineage>
        <taxon>Bacteria</taxon>
        <taxon>Pseudomonadati</taxon>
        <taxon>Spirochaetota</taxon>
        <taxon>Spirochaetia</taxon>
        <taxon>Spirochaetales</taxon>
        <taxon>environmental samples</taxon>
    </lineage>
</organism>
<evidence type="ECO:0000256" key="3">
    <source>
        <dbReference type="ARBA" id="ARBA00023052"/>
    </source>
</evidence>
<sequence>MSDQKEMRAVYAETLISLVEEGKDIVVLEADLMRATGTTAFAKKYPDRAVNVGVAEANLVGIASGLSAAGKVPFAATFACFASRRAYDQFFLSANYAQLNVKLIGTDPGVTAAFNGGTHMPFEDLTLMRVIPRLTIAEPSDPISLAAITRLGANLKGSFYMRLQRKPAPVIYRENESFSIGKAKVLREGGDVTLVALGTVMVNEALKAADMLAQEGIKATIIDALWLSPLDEETILAHSGCGCIVTCENHRVTGGLGSAVAEVIAEKAPGVRLARIGVAADLFGEVGTLDWLAERFALTAPHIADAARTLIQQK</sequence>
<reference evidence="5" key="1">
    <citation type="submission" date="2017-02" db="EMBL/GenBank/DDBJ databases">
        <authorList>
            <person name="Regsiter A."/>
            <person name="William W."/>
        </authorList>
    </citation>
    <scope>NUCLEOTIDE SEQUENCE</scope>
    <source>
        <strain evidence="5">Bib</strain>
    </source>
</reference>
<dbReference type="PANTHER" id="PTHR43825">
    <property type="entry name" value="PYRUVATE DEHYDROGENASE E1 COMPONENT"/>
    <property type="match status" value="1"/>
</dbReference>
<dbReference type="SUPFAM" id="SSF52518">
    <property type="entry name" value="Thiamin diphosphate-binding fold (THDP-binding)"/>
    <property type="match status" value="1"/>
</dbReference>
<dbReference type="InterPro" id="IPR029061">
    <property type="entry name" value="THDP-binding"/>
</dbReference>
<dbReference type="Gene3D" id="3.40.50.970">
    <property type="match status" value="1"/>
</dbReference>
<dbReference type="AlphaFoldDB" id="A0A3P3XF77"/>
<dbReference type="FunFam" id="3.40.50.970:FF:000129">
    <property type="entry name" value="Transketolase"/>
    <property type="match status" value="1"/>
</dbReference>
<evidence type="ECO:0000259" key="4">
    <source>
        <dbReference type="SMART" id="SM00861"/>
    </source>
</evidence>
<proteinExistence type="inferred from homology"/>
<evidence type="ECO:0000256" key="2">
    <source>
        <dbReference type="ARBA" id="ARBA00007131"/>
    </source>
</evidence>
<dbReference type="Pfam" id="PF02780">
    <property type="entry name" value="Transketolase_C"/>
    <property type="match status" value="1"/>
</dbReference>